<evidence type="ECO:0000256" key="6">
    <source>
        <dbReference type="ARBA" id="ARBA00031303"/>
    </source>
</evidence>
<dbReference type="PANTHER" id="PTHR10539">
    <property type="entry name" value="26S PROTEASOME NON-ATPASE REGULATORY SUBUNIT 13"/>
    <property type="match status" value="1"/>
</dbReference>
<dbReference type="PROSITE" id="PS50250">
    <property type="entry name" value="PCI"/>
    <property type="match status" value="1"/>
</dbReference>
<evidence type="ECO:0000256" key="4">
    <source>
        <dbReference type="ARBA" id="ARBA00022942"/>
    </source>
</evidence>
<dbReference type="GO" id="GO:0008541">
    <property type="term" value="C:proteasome regulatory particle, lid subcomplex"/>
    <property type="evidence" value="ECO:0007669"/>
    <property type="project" value="TreeGrafter"/>
</dbReference>
<reference evidence="9" key="1">
    <citation type="submission" date="2014-07" db="EMBL/GenBank/DDBJ databases">
        <authorList>
            <person name="Martin A.A"/>
            <person name="De Silva N."/>
        </authorList>
    </citation>
    <scope>NUCLEOTIDE SEQUENCE</scope>
</reference>
<dbReference type="GO" id="GO:0005829">
    <property type="term" value="C:cytosol"/>
    <property type="evidence" value="ECO:0007669"/>
    <property type="project" value="TreeGrafter"/>
</dbReference>
<evidence type="ECO:0000256" key="2">
    <source>
        <dbReference type="ARBA" id="ARBA00011441"/>
    </source>
</evidence>
<dbReference type="PANTHER" id="PTHR10539:SF0">
    <property type="entry name" value="26S PROTEASOME NON-ATPASE REGULATORY SUBUNIT 13"/>
    <property type="match status" value="1"/>
</dbReference>
<dbReference type="InterPro" id="IPR000717">
    <property type="entry name" value="PCI_dom"/>
</dbReference>
<accession>A0A0K0G110</accession>
<dbReference type="SMART" id="SM00088">
    <property type="entry name" value="PINT"/>
    <property type="match status" value="1"/>
</dbReference>
<sequence>MLDKVDGYLSKKVEESITDGQKKIWSELLNLHSLKHWHQFSQSVVLLLKNEELSKGLDMEDFWNSVILTYKATLAPYSVAVIARYVAHAIFDRVGKKEAYAFLDDLIKYFQSDVTAVIRLMTTKIEFYVKKGGLPDEGEPKPYEYIAQVLELVETCPGKTDVLSWYYLSLMEFYRQTRDYTQFYRSIINYLNVADSSSFKNAENIQLYSYCMCEAAILSPDIYDLGECLNHPIHEKAISLTAENRWIHTFVRCFVTGDLVSFNDSDYKSREIFNASSELLERKIRLCAALQLASTSPTTTIPYDAFVSVCSIPLNDVEYLLMKAVSKKLIKGKIDEVGKVFNLEWIKPRCLGKEHLGTLHTKYSDWRNTVCNLKNEYNMNLGELRESTVIAPEV</sequence>
<organism evidence="9 10">
    <name type="scientific">Strongyloides venezuelensis</name>
    <name type="common">Threadworm</name>
    <dbReference type="NCBI Taxonomy" id="75913"/>
    <lineage>
        <taxon>Eukaryota</taxon>
        <taxon>Metazoa</taxon>
        <taxon>Ecdysozoa</taxon>
        <taxon>Nematoda</taxon>
        <taxon>Chromadorea</taxon>
        <taxon>Rhabditida</taxon>
        <taxon>Tylenchina</taxon>
        <taxon>Panagrolaimomorpha</taxon>
        <taxon>Strongyloidoidea</taxon>
        <taxon>Strongyloididae</taxon>
        <taxon>Strongyloides</taxon>
    </lineage>
</organism>
<dbReference type="GO" id="GO:0005634">
    <property type="term" value="C:nucleus"/>
    <property type="evidence" value="ECO:0007669"/>
    <property type="project" value="TreeGrafter"/>
</dbReference>
<dbReference type="Proteomes" id="UP000035680">
    <property type="component" value="Unassembled WGS sequence"/>
</dbReference>
<dbReference type="GO" id="GO:0005198">
    <property type="term" value="F:structural molecule activity"/>
    <property type="evidence" value="ECO:0007669"/>
    <property type="project" value="TreeGrafter"/>
</dbReference>
<dbReference type="Pfam" id="PF01399">
    <property type="entry name" value="PCI"/>
    <property type="match status" value="1"/>
</dbReference>
<dbReference type="GO" id="GO:0006511">
    <property type="term" value="P:ubiquitin-dependent protein catabolic process"/>
    <property type="evidence" value="ECO:0007669"/>
    <property type="project" value="TreeGrafter"/>
</dbReference>
<evidence type="ECO:0000259" key="8">
    <source>
        <dbReference type="PROSITE" id="PS50250"/>
    </source>
</evidence>
<dbReference type="InterPro" id="IPR054179">
    <property type="entry name" value="PSD13_N"/>
</dbReference>
<evidence type="ECO:0000256" key="1">
    <source>
        <dbReference type="ARBA" id="ARBA00002362"/>
    </source>
</evidence>
<comment type="subunit">
    <text evidence="2">Component of the 19S proteasome regulatory particle complex. The 26S proteasome consists of a 20S core particle (CP) and two 19S regulatory subunits (RP). The regulatory particle is made of a lid composed of 9 subunits including PSMD13, a base containing 6 ATPases and few additional components.</text>
</comment>
<feature type="domain" description="PCI" evidence="8">
    <location>
        <begin position="179"/>
        <end position="348"/>
    </location>
</feature>
<evidence type="ECO:0000256" key="5">
    <source>
        <dbReference type="ARBA" id="ARBA00029749"/>
    </source>
</evidence>
<evidence type="ECO:0000256" key="7">
    <source>
        <dbReference type="ARBA" id="ARBA00032323"/>
    </source>
</evidence>
<evidence type="ECO:0000256" key="3">
    <source>
        <dbReference type="ARBA" id="ARBA00015732"/>
    </source>
</evidence>
<dbReference type="Pfam" id="PF22037">
    <property type="entry name" value="PSD13_N"/>
    <property type="match status" value="1"/>
</dbReference>
<dbReference type="STRING" id="75913.A0A0K0G110"/>
<name>A0A0K0G110_STRVS</name>
<dbReference type="InterPro" id="IPR035298">
    <property type="entry name" value="PSMD13"/>
</dbReference>
<keyword evidence="4" id="KW-0647">Proteasome</keyword>
<evidence type="ECO:0000313" key="10">
    <source>
        <dbReference type="WBParaSite" id="SVE_1839700.1"/>
    </source>
</evidence>
<evidence type="ECO:0000313" key="9">
    <source>
        <dbReference type="Proteomes" id="UP000035680"/>
    </source>
</evidence>
<proteinExistence type="predicted"/>
<keyword evidence="9" id="KW-1185">Reference proteome</keyword>
<dbReference type="AlphaFoldDB" id="A0A0K0G110"/>
<comment type="function">
    <text evidence="1">Component of the 26S proteasome, a multiprotein complex involved in the ATP-dependent degradation of ubiquitinated proteins. This complex plays a key role in the maintenance of protein homeostasis by removing misfolded or damaged proteins, which could impair cellular functions, and by removing proteins whose functions are no longer required. Therefore, the proteasome participates in numerous cellular processes, including cell cycle progression, apoptosis, or DNA damage repair.</text>
</comment>
<dbReference type="WBParaSite" id="SVE_1839700.1">
    <property type="protein sequence ID" value="SVE_1839700.1"/>
    <property type="gene ID" value="SVE_1839700"/>
</dbReference>
<reference evidence="10" key="2">
    <citation type="submission" date="2015-08" db="UniProtKB">
        <authorList>
            <consortium name="WormBaseParasite"/>
        </authorList>
    </citation>
    <scope>IDENTIFICATION</scope>
</reference>
<protein>
    <recommendedName>
        <fullName evidence="3">26S proteasome non-ATPase regulatory subunit 13</fullName>
    </recommendedName>
    <alternativeName>
        <fullName evidence="5">26S proteasome regulatory subunit RPN9</fullName>
    </alternativeName>
    <alternativeName>
        <fullName evidence="7">26S proteasome regulatory subunit S11</fullName>
    </alternativeName>
    <alternativeName>
        <fullName evidence="6">26S proteasome regulatory subunit p40.5</fullName>
    </alternativeName>
</protein>